<organism evidence="3 4">
    <name type="scientific">Fusarium solani</name>
    <name type="common">Filamentous fungus</name>
    <dbReference type="NCBI Taxonomy" id="169388"/>
    <lineage>
        <taxon>Eukaryota</taxon>
        <taxon>Fungi</taxon>
        <taxon>Dikarya</taxon>
        <taxon>Ascomycota</taxon>
        <taxon>Pezizomycotina</taxon>
        <taxon>Sordariomycetes</taxon>
        <taxon>Hypocreomycetidae</taxon>
        <taxon>Hypocreales</taxon>
        <taxon>Nectriaceae</taxon>
        <taxon>Fusarium</taxon>
        <taxon>Fusarium solani species complex</taxon>
    </lineage>
</organism>
<proteinExistence type="predicted"/>
<sequence length="280" mass="31344">MCGTKSTAQVCGRPVADYLAASKAGIKPQVVFCNEIRGTILNALLDRADKAPKLAYKPSERPGFDKEITKQPEHYWPLLARCHLNHGVSRGDAYNSIIHPAWVHTNGTPFKSDAEAGEWLHKQQKAAQDNPDWKAQPARPKPVGTLTDPRWATRQALPSSQDSSMPSLAKLSLDDRVDAPPVVVRDTNPMPRKPLFTADRRSVSDPQKLKSLGNTVETQKRPTWQTIYQWTRDASIESIAPSSKKEELRDTLEKLGRERQARLRQIKQISEQEAKSVEGL</sequence>
<dbReference type="EMBL" id="JAGTJS010000024">
    <property type="protein sequence ID" value="KAH7235126.1"/>
    <property type="molecule type" value="Genomic_DNA"/>
</dbReference>
<feature type="region of interest" description="Disordered" evidence="2">
    <location>
        <begin position="122"/>
        <end position="149"/>
    </location>
</feature>
<accession>A0A9P9G9R5</accession>
<protein>
    <submittedName>
        <fullName evidence="3">Uncharacterized protein</fullName>
    </submittedName>
</protein>
<evidence type="ECO:0000313" key="4">
    <source>
        <dbReference type="Proteomes" id="UP000736672"/>
    </source>
</evidence>
<evidence type="ECO:0000256" key="1">
    <source>
        <dbReference type="SAM" id="Coils"/>
    </source>
</evidence>
<evidence type="ECO:0000256" key="2">
    <source>
        <dbReference type="SAM" id="MobiDB-lite"/>
    </source>
</evidence>
<keyword evidence="1" id="KW-0175">Coiled coil</keyword>
<name>A0A9P9G9R5_FUSSL</name>
<feature type="coiled-coil region" evidence="1">
    <location>
        <begin position="245"/>
        <end position="272"/>
    </location>
</feature>
<evidence type="ECO:0000313" key="3">
    <source>
        <dbReference type="EMBL" id="KAH7235126.1"/>
    </source>
</evidence>
<dbReference type="OrthoDB" id="5086627at2759"/>
<reference evidence="3" key="1">
    <citation type="journal article" date="2021" name="Nat. Commun.">
        <title>Genetic determinants of endophytism in the Arabidopsis root mycobiome.</title>
        <authorList>
            <person name="Mesny F."/>
            <person name="Miyauchi S."/>
            <person name="Thiergart T."/>
            <person name="Pickel B."/>
            <person name="Atanasova L."/>
            <person name="Karlsson M."/>
            <person name="Huettel B."/>
            <person name="Barry K.W."/>
            <person name="Haridas S."/>
            <person name="Chen C."/>
            <person name="Bauer D."/>
            <person name="Andreopoulos W."/>
            <person name="Pangilinan J."/>
            <person name="LaButti K."/>
            <person name="Riley R."/>
            <person name="Lipzen A."/>
            <person name="Clum A."/>
            <person name="Drula E."/>
            <person name="Henrissat B."/>
            <person name="Kohler A."/>
            <person name="Grigoriev I.V."/>
            <person name="Martin F.M."/>
            <person name="Hacquard S."/>
        </authorList>
    </citation>
    <scope>NUCLEOTIDE SEQUENCE</scope>
    <source>
        <strain evidence="3">FSSC 5 MPI-SDFR-AT-0091</strain>
    </source>
</reference>
<gene>
    <name evidence="3" type="ORF">B0J15DRAFT_516888</name>
</gene>
<comment type="caution">
    <text evidence="3">The sequence shown here is derived from an EMBL/GenBank/DDBJ whole genome shotgun (WGS) entry which is preliminary data.</text>
</comment>
<feature type="region of interest" description="Disordered" evidence="2">
    <location>
        <begin position="181"/>
        <end position="206"/>
    </location>
</feature>
<dbReference type="Proteomes" id="UP000736672">
    <property type="component" value="Unassembled WGS sequence"/>
</dbReference>
<keyword evidence="4" id="KW-1185">Reference proteome</keyword>
<dbReference type="AlphaFoldDB" id="A0A9P9G9R5"/>